<evidence type="ECO:0000256" key="3">
    <source>
        <dbReference type="ARBA" id="ARBA00022989"/>
    </source>
</evidence>
<dbReference type="GO" id="GO:0005794">
    <property type="term" value="C:Golgi apparatus"/>
    <property type="evidence" value="ECO:0007669"/>
    <property type="project" value="TreeGrafter"/>
</dbReference>
<sequence length="227" mass="25590">MRQSALAAQSLQEYPNHPRTTTEVVRARRRVSQLKTWPGTVLQEMEVDLGPSVFGVRRWWREWIELSMSAAADRHAWRITIRNMIETLALSYMAGVVSCFHRVNYILFCLIMTAGVTLCVSLAAIACPIDITKCQFLLAVLSIIFLIFSLVCIIVFVCGGYTRVLHAVYGGVGAVLFSIYLAYDTQMLIGGHRYELSPEDYIVGAMDLFVDVMEIFFSLVALFNESE</sequence>
<dbReference type="STRING" id="70667.A0A183T2Z6"/>
<evidence type="ECO:0000256" key="1">
    <source>
        <dbReference type="ARBA" id="ARBA00004141"/>
    </source>
</evidence>
<comment type="subcellular location">
    <subcellularLocation>
        <location evidence="1">Membrane</location>
        <topology evidence="1">Multi-pass membrane protein</topology>
    </subcellularLocation>
</comment>
<name>A0A183T2Z6_SCHSO</name>
<evidence type="ECO:0000313" key="6">
    <source>
        <dbReference type="EMBL" id="VDL97229.1"/>
    </source>
</evidence>
<evidence type="ECO:0000313" key="7">
    <source>
        <dbReference type="Proteomes" id="UP000275846"/>
    </source>
</evidence>
<keyword evidence="3 5" id="KW-1133">Transmembrane helix</keyword>
<keyword evidence="2 5" id="KW-0812">Transmembrane</keyword>
<comment type="similarity">
    <text evidence="5">Belongs to the BI1 family.</text>
</comment>
<evidence type="ECO:0000256" key="4">
    <source>
        <dbReference type="ARBA" id="ARBA00023136"/>
    </source>
</evidence>
<dbReference type="WBParaSite" id="SSLN_0001126701-mRNA-1">
    <property type="protein sequence ID" value="SSLN_0001126701-mRNA-1"/>
    <property type="gene ID" value="SSLN_0001126701"/>
</dbReference>
<keyword evidence="4 5" id="KW-0472">Membrane</keyword>
<dbReference type="GO" id="GO:0016020">
    <property type="term" value="C:membrane"/>
    <property type="evidence" value="ECO:0007669"/>
    <property type="project" value="UniProtKB-SubCell"/>
</dbReference>
<organism evidence="8">
    <name type="scientific">Schistocephalus solidus</name>
    <name type="common">Tapeworm</name>
    <dbReference type="NCBI Taxonomy" id="70667"/>
    <lineage>
        <taxon>Eukaryota</taxon>
        <taxon>Metazoa</taxon>
        <taxon>Spiralia</taxon>
        <taxon>Lophotrochozoa</taxon>
        <taxon>Platyhelminthes</taxon>
        <taxon>Cestoda</taxon>
        <taxon>Eucestoda</taxon>
        <taxon>Diphyllobothriidea</taxon>
        <taxon>Diphyllobothriidae</taxon>
        <taxon>Schistocephalus</taxon>
    </lineage>
</organism>
<feature type="transmembrane region" description="Helical" evidence="5">
    <location>
        <begin position="136"/>
        <end position="157"/>
    </location>
</feature>
<evidence type="ECO:0000256" key="2">
    <source>
        <dbReference type="ARBA" id="ARBA00022692"/>
    </source>
</evidence>
<dbReference type="Pfam" id="PF01027">
    <property type="entry name" value="Bax1-I"/>
    <property type="match status" value="1"/>
</dbReference>
<gene>
    <name evidence="6" type="ORF">SSLN_LOCUS10844</name>
</gene>
<comment type="caution">
    <text evidence="5">Lacks conserved residue(s) required for the propagation of feature annotation.</text>
</comment>
<keyword evidence="7" id="KW-1185">Reference proteome</keyword>
<dbReference type="GO" id="GO:0005783">
    <property type="term" value="C:endoplasmic reticulum"/>
    <property type="evidence" value="ECO:0007669"/>
    <property type="project" value="TreeGrafter"/>
</dbReference>
<dbReference type="PANTHER" id="PTHR23291:SF127">
    <property type="entry name" value="PROTEIN LIFEGUARD 1-LIKE"/>
    <property type="match status" value="1"/>
</dbReference>
<evidence type="ECO:0000313" key="8">
    <source>
        <dbReference type="WBParaSite" id="SSLN_0001126701-mRNA-1"/>
    </source>
</evidence>
<reference evidence="8" key="1">
    <citation type="submission" date="2016-06" db="UniProtKB">
        <authorList>
            <consortium name="WormBaseParasite"/>
        </authorList>
    </citation>
    <scope>IDENTIFICATION</scope>
</reference>
<proteinExistence type="inferred from homology"/>
<feature type="transmembrane region" description="Helical" evidence="5">
    <location>
        <begin position="203"/>
        <end position="223"/>
    </location>
</feature>
<dbReference type="GO" id="GO:2001234">
    <property type="term" value="P:negative regulation of apoptotic signaling pathway"/>
    <property type="evidence" value="ECO:0007669"/>
    <property type="project" value="TreeGrafter"/>
</dbReference>
<dbReference type="PANTHER" id="PTHR23291">
    <property type="entry name" value="BAX INHIBITOR-RELATED"/>
    <property type="match status" value="1"/>
</dbReference>
<dbReference type="OrthoDB" id="7933078at2759"/>
<dbReference type="InterPro" id="IPR006214">
    <property type="entry name" value="Bax_inhibitor_1-related"/>
</dbReference>
<dbReference type="EMBL" id="UYSU01036124">
    <property type="protein sequence ID" value="VDL97229.1"/>
    <property type="molecule type" value="Genomic_DNA"/>
</dbReference>
<dbReference type="Proteomes" id="UP000275846">
    <property type="component" value="Unassembled WGS sequence"/>
</dbReference>
<feature type="transmembrane region" description="Helical" evidence="5">
    <location>
        <begin position="103"/>
        <end position="124"/>
    </location>
</feature>
<reference evidence="6 7" key="2">
    <citation type="submission" date="2018-11" db="EMBL/GenBank/DDBJ databases">
        <authorList>
            <consortium name="Pathogen Informatics"/>
        </authorList>
    </citation>
    <scope>NUCLEOTIDE SEQUENCE [LARGE SCALE GENOMIC DNA]</scope>
    <source>
        <strain evidence="6 7">NST_G2</strain>
    </source>
</reference>
<dbReference type="AlphaFoldDB" id="A0A183T2Z6"/>
<feature type="transmembrane region" description="Helical" evidence="5">
    <location>
        <begin position="164"/>
        <end position="183"/>
    </location>
</feature>
<evidence type="ECO:0000256" key="5">
    <source>
        <dbReference type="RuleBase" id="RU004379"/>
    </source>
</evidence>
<protein>
    <submittedName>
        <fullName evidence="8">Protein lifeguard 2</fullName>
    </submittedName>
</protein>
<accession>A0A183T2Z6</accession>